<dbReference type="Proteomes" id="UP000266568">
    <property type="component" value="Unassembled WGS sequence"/>
</dbReference>
<gene>
    <name evidence="1" type="ORF">DFR49_4250</name>
</gene>
<protein>
    <submittedName>
        <fullName evidence="1">Uncharacterized protein (TIGR02117 family)</fullName>
    </submittedName>
</protein>
<evidence type="ECO:0000313" key="1">
    <source>
        <dbReference type="EMBL" id="RIA35473.1"/>
    </source>
</evidence>
<dbReference type="Pfam" id="PF09601">
    <property type="entry name" value="DUF2459"/>
    <property type="match status" value="1"/>
</dbReference>
<dbReference type="RefSeq" id="WP_245968686.1">
    <property type="nucleotide sequence ID" value="NZ_QXDC01000006.1"/>
</dbReference>
<keyword evidence="2" id="KW-1185">Reference proteome</keyword>
<accession>A0A397NIY2</accession>
<proteinExistence type="predicted"/>
<dbReference type="InterPro" id="IPR011727">
    <property type="entry name" value="CHP02117"/>
</dbReference>
<evidence type="ECO:0000313" key="2">
    <source>
        <dbReference type="Proteomes" id="UP000266568"/>
    </source>
</evidence>
<dbReference type="NCBIfam" id="TIGR02117">
    <property type="entry name" value="chp_urease_rgn"/>
    <property type="match status" value="1"/>
</dbReference>
<sequence>MTIWPLLKRAMLRLATAFVLLIAGYWAAGMIGGAIPANAGWRPPAQGITIYVETNGVHTDLVLPKRAAGVDWTRLVKPAHFGDPRYAGFDHLAFGWGERHFYLETPTWADVRPLTVLHAAIGSDETLVHVEYLPAPRPSPVVRPIVLRAAEYRRLAAFIRASIDAAPGETPRIDRGYQDFDTFYGAKGRYDALMTCNAWTGTALRHAGVRVGAWTPFPATVMGWF</sequence>
<name>A0A397NIY2_9SPHN</name>
<organism evidence="1 2">
    <name type="scientific">Hephaestia caeni</name>
    <dbReference type="NCBI Taxonomy" id="645617"/>
    <lineage>
        <taxon>Bacteria</taxon>
        <taxon>Pseudomonadati</taxon>
        <taxon>Pseudomonadota</taxon>
        <taxon>Alphaproteobacteria</taxon>
        <taxon>Sphingomonadales</taxon>
        <taxon>Sphingomonadaceae</taxon>
        <taxon>Hephaestia</taxon>
    </lineage>
</organism>
<comment type="caution">
    <text evidence="1">The sequence shown here is derived from an EMBL/GenBank/DDBJ whole genome shotgun (WGS) entry which is preliminary data.</text>
</comment>
<dbReference type="AlphaFoldDB" id="A0A397NIY2"/>
<dbReference type="EMBL" id="QXDC01000006">
    <property type="protein sequence ID" value="RIA35473.1"/>
    <property type="molecule type" value="Genomic_DNA"/>
</dbReference>
<reference evidence="1 2" key="1">
    <citation type="submission" date="2018-08" db="EMBL/GenBank/DDBJ databases">
        <title>Genomic Encyclopedia of Type Strains, Phase IV (KMG-IV): sequencing the most valuable type-strain genomes for metagenomic binning, comparative biology and taxonomic classification.</title>
        <authorList>
            <person name="Goeker M."/>
        </authorList>
    </citation>
    <scope>NUCLEOTIDE SEQUENCE [LARGE SCALE GENOMIC DNA]</scope>
    <source>
        <strain evidence="1 2">DSM 25527</strain>
    </source>
</reference>